<evidence type="ECO:0000256" key="1">
    <source>
        <dbReference type="SAM" id="Coils"/>
    </source>
</evidence>
<feature type="coiled-coil region" evidence="1">
    <location>
        <begin position="57"/>
        <end position="91"/>
    </location>
</feature>
<dbReference type="AlphaFoldDB" id="A0AAV0X8X7"/>
<reference evidence="3 4" key="1">
    <citation type="submission" date="2023-01" db="EMBL/GenBank/DDBJ databases">
        <authorList>
            <person name="Whitehead M."/>
        </authorList>
    </citation>
    <scope>NUCLEOTIDE SEQUENCE [LARGE SCALE GENOMIC DNA]</scope>
</reference>
<comment type="caution">
    <text evidence="3">The sequence shown here is derived from an EMBL/GenBank/DDBJ whole genome shotgun (WGS) entry which is preliminary data.</text>
</comment>
<name>A0AAV0X8X7_9HEMI</name>
<keyword evidence="1" id="KW-0175">Coiled coil</keyword>
<organism evidence="3 4">
    <name type="scientific">Macrosiphum euphorbiae</name>
    <name type="common">potato aphid</name>
    <dbReference type="NCBI Taxonomy" id="13131"/>
    <lineage>
        <taxon>Eukaryota</taxon>
        <taxon>Metazoa</taxon>
        <taxon>Ecdysozoa</taxon>
        <taxon>Arthropoda</taxon>
        <taxon>Hexapoda</taxon>
        <taxon>Insecta</taxon>
        <taxon>Pterygota</taxon>
        <taxon>Neoptera</taxon>
        <taxon>Paraneoptera</taxon>
        <taxon>Hemiptera</taxon>
        <taxon>Sternorrhyncha</taxon>
        <taxon>Aphidomorpha</taxon>
        <taxon>Aphidoidea</taxon>
        <taxon>Aphididae</taxon>
        <taxon>Macrosiphini</taxon>
        <taxon>Macrosiphum</taxon>
    </lineage>
</organism>
<feature type="compositionally biased region" description="Low complexity" evidence="2">
    <location>
        <begin position="13"/>
        <end position="22"/>
    </location>
</feature>
<protein>
    <recommendedName>
        <fullName evidence="5">Tick transposon</fullName>
    </recommendedName>
</protein>
<dbReference type="PANTHER" id="PTHR37445:SF3">
    <property type="entry name" value="ZINC FINGER PHD-TYPE DOMAIN-CONTAINING PROTEIN"/>
    <property type="match status" value="1"/>
</dbReference>
<dbReference type="EMBL" id="CARXXK010000004">
    <property type="protein sequence ID" value="CAI6364658.1"/>
    <property type="molecule type" value="Genomic_DNA"/>
</dbReference>
<keyword evidence="4" id="KW-1185">Reference proteome</keyword>
<evidence type="ECO:0000313" key="4">
    <source>
        <dbReference type="Proteomes" id="UP001160148"/>
    </source>
</evidence>
<accession>A0AAV0X8X7</accession>
<gene>
    <name evidence="3" type="ORF">MEUPH1_LOCUS19457</name>
</gene>
<evidence type="ECO:0008006" key="5">
    <source>
        <dbReference type="Google" id="ProtNLM"/>
    </source>
</evidence>
<dbReference type="PANTHER" id="PTHR37445">
    <property type="entry name" value="PROTEIN CBG24663"/>
    <property type="match status" value="1"/>
</dbReference>
<dbReference type="Proteomes" id="UP001160148">
    <property type="component" value="Unassembled WGS sequence"/>
</dbReference>
<evidence type="ECO:0000313" key="3">
    <source>
        <dbReference type="EMBL" id="CAI6364658.1"/>
    </source>
</evidence>
<proteinExistence type="predicted"/>
<feature type="region of interest" description="Disordered" evidence="2">
    <location>
        <begin position="1"/>
        <end position="25"/>
    </location>
</feature>
<evidence type="ECO:0000256" key="2">
    <source>
        <dbReference type="SAM" id="MobiDB-lite"/>
    </source>
</evidence>
<sequence length="265" mass="29391">MSKPSPVITRSGSSTSTTSKKSTSNDDILKAIDRIQSSQDKLLAGHKSLGTDLKTSINALTSRFDSLSLEISELRTKVDLLESKVLALESNTPNSSTVPSTQISDVLQEFTERDRCKLNIIMHGLPESTSSDLPTKINDDKFTVRDIFSKLSVDEHTDFKSFRLGKPTTISTRPLKVIFGSCEAASSVLTSYRQAKIQKLSLLPLTSIVRDKTLLERQQLRSCHLELDRRVAAGEHNLTITFKNGSPCVISRSKNDNRVLHRPHV</sequence>